<evidence type="ECO:0000256" key="3">
    <source>
        <dbReference type="ARBA" id="ARBA00022692"/>
    </source>
</evidence>
<feature type="transmembrane region" description="Helical" evidence="6">
    <location>
        <begin position="94"/>
        <end position="113"/>
    </location>
</feature>
<organism evidence="9 10">
    <name type="scientific">Dermatophagoides farinae</name>
    <name type="common">American house dust mite</name>
    <dbReference type="NCBI Taxonomy" id="6954"/>
    <lineage>
        <taxon>Eukaryota</taxon>
        <taxon>Metazoa</taxon>
        <taxon>Ecdysozoa</taxon>
        <taxon>Arthropoda</taxon>
        <taxon>Chelicerata</taxon>
        <taxon>Arachnida</taxon>
        <taxon>Acari</taxon>
        <taxon>Acariformes</taxon>
        <taxon>Sarcoptiformes</taxon>
        <taxon>Astigmata</taxon>
        <taxon>Psoroptidia</taxon>
        <taxon>Analgoidea</taxon>
        <taxon>Pyroglyphidae</taxon>
        <taxon>Dermatophagoidinae</taxon>
        <taxon>Dermatophagoides</taxon>
    </lineage>
</organism>
<dbReference type="EMBL" id="SDOV01000007">
    <property type="protein sequence ID" value="KAH7638493.1"/>
    <property type="molecule type" value="Genomic_DNA"/>
</dbReference>
<evidence type="ECO:0000256" key="5">
    <source>
        <dbReference type="ARBA" id="ARBA00023136"/>
    </source>
</evidence>
<dbReference type="Pfam" id="PF10277">
    <property type="entry name" value="Frag1"/>
    <property type="match status" value="1"/>
</dbReference>
<dbReference type="OrthoDB" id="191706at2759"/>
<evidence type="ECO:0000256" key="1">
    <source>
        <dbReference type="ARBA" id="ARBA00004127"/>
    </source>
</evidence>
<dbReference type="AlphaFoldDB" id="A0A922L495"/>
<name>A0A922L495_DERFA</name>
<keyword evidence="5 6" id="KW-0472">Membrane</keyword>
<feature type="transmembrane region" description="Helical" evidence="6">
    <location>
        <begin position="125"/>
        <end position="147"/>
    </location>
</feature>
<keyword evidence="3 6" id="KW-0812">Transmembrane</keyword>
<proteinExistence type="inferred from homology"/>
<comment type="subcellular location">
    <subcellularLocation>
        <location evidence="1">Endomembrane system</location>
        <topology evidence="1">Multi-pass membrane protein</topology>
    </subcellularLocation>
</comment>
<gene>
    <name evidence="9" type="primary">DRAM2_4</name>
    <name evidence="9" type="ORF">DERF_008388</name>
    <name evidence="8" type="ORF">HUG17_2526</name>
</gene>
<comment type="caution">
    <text evidence="9">The sequence shown here is derived from an EMBL/GenBank/DDBJ whole genome shotgun (WGS) entry which is preliminary data.</text>
</comment>
<reference evidence="9" key="4">
    <citation type="journal article" date="2022" name="Res Sq">
        <title>Comparative Genomics Reveals Insights into the Divergent Evolution of Astigmatic Mites and Household Pest Adaptations.</title>
        <authorList>
            <person name="Xiong Q."/>
            <person name="Wan A.T.-Y."/>
            <person name="Liu X.-Y."/>
            <person name="Fung C.S.-H."/>
            <person name="Xiao X."/>
            <person name="Malainual N."/>
            <person name="Hou J."/>
            <person name="Wang L."/>
            <person name="Wang M."/>
            <person name="Yang K."/>
            <person name="Cui Y."/>
            <person name="Leung E."/>
            <person name="Nong W."/>
            <person name="Shin S.-K."/>
            <person name="Au S."/>
            <person name="Jeong K.Y."/>
            <person name="Chew F.T."/>
            <person name="Hui J."/>
            <person name="Leung T.F."/>
            <person name="Tungtrongchitr A."/>
            <person name="Zhong N."/>
            <person name="Liu Z."/>
            <person name="Tsui S."/>
        </authorList>
    </citation>
    <scope>NUCLEOTIDE SEQUENCE</scope>
    <source>
        <strain evidence="9">Derf</strain>
        <tissue evidence="9">Whole organism</tissue>
    </source>
</reference>
<protein>
    <submittedName>
        <fullName evidence="9">DNA damage-regulated autophagy modulator protein</fullName>
    </submittedName>
</protein>
<accession>A0A922L495</accession>
<feature type="domain" description="CWH43-like N-terminal" evidence="7">
    <location>
        <begin position="6"/>
        <end position="232"/>
    </location>
</feature>
<feature type="transmembrane region" description="Helical" evidence="6">
    <location>
        <begin position="204"/>
        <end position="224"/>
    </location>
</feature>
<comment type="similarity">
    <text evidence="2">Belongs to the DRAM/TMEM150 family.</text>
</comment>
<dbReference type="PANTHER" id="PTHR21324">
    <property type="entry name" value="FASTING-INDUCIBLE INTEGRAL MEMBRANE PROTEIN TM6P1-RELATED"/>
    <property type="match status" value="1"/>
</dbReference>
<feature type="transmembrane region" description="Helical" evidence="6">
    <location>
        <begin position="12"/>
        <end position="33"/>
    </location>
</feature>
<dbReference type="InterPro" id="IPR019402">
    <property type="entry name" value="CWH43_N"/>
</dbReference>
<feature type="transmembrane region" description="Helical" evidence="6">
    <location>
        <begin position="159"/>
        <end position="184"/>
    </location>
</feature>
<reference evidence="8" key="2">
    <citation type="submission" date="2020-06" db="EMBL/GenBank/DDBJ databases">
        <authorList>
            <person name="Ji K."/>
            <person name="Li J."/>
        </authorList>
    </citation>
    <scope>NUCLEOTIDE SEQUENCE</scope>
    <source>
        <strain evidence="8">JKM2019</strain>
        <tissue evidence="8">Whole body</tissue>
    </source>
</reference>
<dbReference type="GO" id="GO:0012505">
    <property type="term" value="C:endomembrane system"/>
    <property type="evidence" value="ECO:0007669"/>
    <property type="project" value="UniProtKB-SubCell"/>
</dbReference>
<evidence type="ECO:0000256" key="4">
    <source>
        <dbReference type="ARBA" id="ARBA00022989"/>
    </source>
</evidence>
<evidence type="ECO:0000313" key="9">
    <source>
        <dbReference type="EMBL" id="KAH9517753.1"/>
    </source>
</evidence>
<reference evidence="9" key="1">
    <citation type="submission" date="2013-05" db="EMBL/GenBank/DDBJ databases">
        <authorList>
            <person name="Yim A.K.Y."/>
            <person name="Chan T.F."/>
            <person name="Ji K.M."/>
            <person name="Liu X.Y."/>
            <person name="Zhou J.W."/>
            <person name="Li R.Q."/>
            <person name="Yang K.Y."/>
            <person name="Li J."/>
            <person name="Li M."/>
            <person name="Law P.T.W."/>
            <person name="Wu Y.L."/>
            <person name="Cai Z.L."/>
            <person name="Qin H."/>
            <person name="Bao Y."/>
            <person name="Leung R.K.K."/>
            <person name="Ng P.K.S."/>
            <person name="Zou J."/>
            <person name="Zhong X.J."/>
            <person name="Ran P.X."/>
            <person name="Zhong N.S."/>
            <person name="Liu Z.G."/>
            <person name="Tsui S.K.W."/>
        </authorList>
    </citation>
    <scope>NUCLEOTIDE SEQUENCE</scope>
    <source>
        <strain evidence="9">Derf</strain>
        <tissue evidence="9">Whole organism</tissue>
    </source>
</reference>
<dbReference type="InterPro" id="IPR050911">
    <property type="entry name" value="DRAM/TMEM150_Autophagy_Mod"/>
</dbReference>
<evidence type="ECO:0000313" key="8">
    <source>
        <dbReference type="EMBL" id="KAH7638493.1"/>
    </source>
</evidence>
<dbReference type="Proteomes" id="UP000828236">
    <property type="component" value="Unassembled WGS sequence"/>
</dbReference>
<dbReference type="EMBL" id="ASGP02000003">
    <property type="protein sequence ID" value="KAH9517753.1"/>
    <property type="molecule type" value="Genomic_DNA"/>
</dbReference>
<keyword evidence="10" id="KW-1185">Reference proteome</keyword>
<evidence type="ECO:0000256" key="6">
    <source>
        <dbReference type="SAM" id="Phobius"/>
    </source>
</evidence>
<keyword evidence="4 6" id="KW-1133">Transmembrane helix</keyword>
<evidence type="ECO:0000259" key="7">
    <source>
        <dbReference type="Pfam" id="PF10277"/>
    </source>
</evidence>
<evidence type="ECO:0000256" key="2">
    <source>
        <dbReference type="ARBA" id="ARBA00006565"/>
    </source>
</evidence>
<reference evidence="8" key="3">
    <citation type="journal article" date="2021" name="World Allergy Organ. J.">
        <title>Chromosome-level assembly of Dermatophagoides farinae genome and transcriptome reveals two novel allergens Der f 37 and Der f 39.</title>
        <authorList>
            <person name="Chen J."/>
            <person name="Cai Z."/>
            <person name="Fan D."/>
            <person name="Hu J."/>
            <person name="Hou Y."/>
            <person name="He Y."/>
            <person name="Zhang Z."/>
            <person name="Zhao Z."/>
            <person name="Gao P."/>
            <person name="Hu W."/>
            <person name="Sun J."/>
            <person name="Li J."/>
            <person name="Ji K."/>
        </authorList>
    </citation>
    <scope>NUCLEOTIDE SEQUENCE</scope>
    <source>
        <strain evidence="8">JKM2019</strain>
    </source>
</reference>
<dbReference type="Proteomes" id="UP000790347">
    <property type="component" value="Unassembled WGS sequence"/>
</dbReference>
<feature type="transmembrane region" description="Helical" evidence="6">
    <location>
        <begin position="53"/>
        <end position="73"/>
    </location>
</feature>
<dbReference type="PANTHER" id="PTHR21324:SF2">
    <property type="entry name" value="EG:22E5.9 PROTEIN"/>
    <property type="match status" value="1"/>
</dbReference>
<evidence type="ECO:0000313" key="10">
    <source>
        <dbReference type="Proteomes" id="UP000790347"/>
    </source>
</evidence>
<sequence length="283" mass="32545">MSWDNLHYLPLAVFVCLPSTFIISYVIAISLNHVEVQFPYISDTGTHVPESNIFAQSLNMVSALVAITIYMRFKHVEQYYRDDLTVTSNKIFRLNRFALYFGILSAIGLSVVANFREIELFKIHLLGALMSFGFGSVYCWLQSWLSFRMVPLVNTKQMAWFRTILSVIITISFLITCVMGQISIHHFHGRDPTNWQPKDGGYRTHVISAISEWVAAMALDFFILTYTREFQTFTVSTPRVMLRTDDFVDPYLSHGSRYPVDASINPIQFSSDREQQTSTPIIY</sequence>